<organism evidence="2 3">
    <name type="scientific">Sphingomonas oligophenolica</name>
    <dbReference type="NCBI Taxonomy" id="301154"/>
    <lineage>
        <taxon>Bacteria</taxon>
        <taxon>Pseudomonadati</taxon>
        <taxon>Pseudomonadota</taxon>
        <taxon>Alphaproteobacteria</taxon>
        <taxon>Sphingomonadales</taxon>
        <taxon>Sphingomonadaceae</taxon>
        <taxon>Sphingomonas</taxon>
    </lineage>
</organism>
<dbReference type="Gene3D" id="3.40.190.10">
    <property type="entry name" value="Periplasmic binding protein-like II"/>
    <property type="match status" value="1"/>
</dbReference>
<sequence>MQKIMIGVGAAAFNFLPVFLAQHLGYFAELGIGVDVRRTGSTDAATKALLGGEIALGTLSGLCVG</sequence>
<dbReference type="Pfam" id="PF09084">
    <property type="entry name" value="NMT1"/>
    <property type="match status" value="1"/>
</dbReference>
<evidence type="ECO:0000313" key="2">
    <source>
        <dbReference type="EMBL" id="MEN2793228.1"/>
    </source>
</evidence>
<dbReference type="Proteomes" id="UP001419910">
    <property type="component" value="Unassembled WGS sequence"/>
</dbReference>
<feature type="domain" description="SsuA/THI5-like" evidence="1">
    <location>
        <begin position="13"/>
        <end position="58"/>
    </location>
</feature>
<accession>A0ABU9YBN1</accession>
<comment type="caution">
    <text evidence="2">The sequence shown here is derived from an EMBL/GenBank/DDBJ whole genome shotgun (WGS) entry which is preliminary data.</text>
</comment>
<dbReference type="EMBL" id="JBDIME010000041">
    <property type="protein sequence ID" value="MEN2793228.1"/>
    <property type="molecule type" value="Genomic_DNA"/>
</dbReference>
<gene>
    <name evidence="2" type="ORF">ABC974_26630</name>
</gene>
<keyword evidence="3" id="KW-1185">Reference proteome</keyword>
<evidence type="ECO:0000259" key="1">
    <source>
        <dbReference type="Pfam" id="PF09084"/>
    </source>
</evidence>
<reference evidence="2 3" key="1">
    <citation type="submission" date="2024-05" db="EMBL/GenBank/DDBJ databases">
        <authorList>
            <person name="Liu Q."/>
            <person name="Xin Y.-H."/>
        </authorList>
    </citation>
    <scope>NUCLEOTIDE SEQUENCE [LARGE SCALE GENOMIC DNA]</scope>
    <source>
        <strain evidence="2 3">CGMCC 1.10181</strain>
    </source>
</reference>
<dbReference type="RefSeq" id="WP_343888473.1">
    <property type="nucleotide sequence ID" value="NZ_BAAAEH010000009.1"/>
</dbReference>
<name>A0ABU9YBN1_9SPHN</name>
<evidence type="ECO:0000313" key="3">
    <source>
        <dbReference type="Proteomes" id="UP001419910"/>
    </source>
</evidence>
<proteinExistence type="predicted"/>
<dbReference type="InterPro" id="IPR015168">
    <property type="entry name" value="SsuA/THI5"/>
</dbReference>
<protein>
    <submittedName>
        <fullName evidence="2">ABC transporter substrate-binding protein</fullName>
    </submittedName>
</protein>
<dbReference type="SUPFAM" id="SSF53850">
    <property type="entry name" value="Periplasmic binding protein-like II"/>
    <property type="match status" value="1"/>
</dbReference>